<evidence type="ECO:0000313" key="1">
    <source>
        <dbReference type="EMBL" id="KAJ5456220.1"/>
    </source>
</evidence>
<proteinExistence type="predicted"/>
<name>A0A9W9WDJ3_9EURO</name>
<sequence>MGDTEIPSNPGNSQCASKQGVDWRRALKIGLGGGPIGGTAGPTGQVNGTTVHAKTLGGTTWEVTWL</sequence>
<comment type="caution">
    <text evidence="1">The sequence shown here is derived from an EMBL/GenBank/DDBJ whole genome shotgun (WGS) entry which is preliminary data.</text>
</comment>
<dbReference type="Proteomes" id="UP001147760">
    <property type="component" value="Unassembled WGS sequence"/>
</dbReference>
<reference evidence="1" key="2">
    <citation type="journal article" date="2023" name="IMA Fungus">
        <title>Comparative genomic study of the Penicillium genus elucidates a diverse pangenome and 15 lateral gene transfer events.</title>
        <authorList>
            <person name="Petersen C."/>
            <person name="Sorensen T."/>
            <person name="Nielsen M.R."/>
            <person name="Sondergaard T.E."/>
            <person name="Sorensen J.L."/>
            <person name="Fitzpatrick D.A."/>
            <person name="Frisvad J.C."/>
            <person name="Nielsen K.L."/>
        </authorList>
    </citation>
    <scope>NUCLEOTIDE SEQUENCE</scope>
    <source>
        <strain evidence="1">IBT 17660</strain>
    </source>
</reference>
<organism evidence="1 2">
    <name type="scientific">Penicillium desertorum</name>
    <dbReference type="NCBI Taxonomy" id="1303715"/>
    <lineage>
        <taxon>Eukaryota</taxon>
        <taxon>Fungi</taxon>
        <taxon>Dikarya</taxon>
        <taxon>Ascomycota</taxon>
        <taxon>Pezizomycotina</taxon>
        <taxon>Eurotiomycetes</taxon>
        <taxon>Eurotiomycetidae</taxon>
        <taxon>Eurotiales</taxon>
        <taxon>Aspergillaceae</taxon>
        <taxon>Penicillium</taxon>
    </lineage>
</organism>
<dbReference type="EMBL" id="JAPWDO010000009">
    <property type="protein sequence ID" value="KAJ5456220.1"/>
    <property type="molecule type" value="Genomic_DNA"/>
</dbReference>
<keyword evidence="2" id="KW-1185">Reference proteome</keyword>
<accession>A0A9W9WDJ3</accession>
<reference evidence="1" key="1">
    <citation type="submission" date="2022-12" db="EMBL/GenBank/DDBJ databases">
        <authorList>
            <person name="Petersen C."/>
        </authorList>
    </citation>
    <scope>NUCLEOTIDE SEQUENCE</scope>
    <source>
        <strain evidence="1">IBT 17660</strain>
    </source>
</reference>
<gene>
    <name evidence="1" type="ORF">N7530_011494</name>
</gene>
<dbReference type="AlphaFoldDB" id="A0A9W9WDJ3"/>
<evidence type="ECO:0000313" key="2">
    <source>
        <dbReference type="Proteomes" id="UP001147760"/>
    </source>
</evidence>
<protein>
    <submittedName>
        <fullName evidence="1">Uncharacterized protein</fullName>
    </submittedName>
</protein>